<gene>
    <name evidence="3" type="ORF">GCM10010439_31160</name>
</gene>
<keyword evidence="1" id="KW-0732">Signal</keyword>
<evidence type="ECO:0000259" key="2">
    <source>
        <dbReference type="SMART" id="SM00062"/>
    </source>
</evidence>
<evidence type="ECO:0000313" key="4">
    <source>
        <dbReference type="Proteomes" id="UP001501842"/>
    </source>
</evidence>
<dbReference type="CDD" id="cd01004">
    <property type="entry name" value="PBP2_MidA_like"/>
    <property type="match status" value="1"/>
</dbReference>
<name>A0ABN3UA67_9ACTN</name>
<accession>A0ABN3UA67</accession>
<dbReference type="PANTHER" id="PTHR35936">
    <property type="entry name" value="MEMBRANE-BOUND LYTIC MUREIN TRANSGLYCOSYLASE F"/>
    <property type="match status" value="1"/>
</dbReference>
<dbReference type="InterPro" id="IPR001638">
    <property type="entry name" value="Solute-binding_3/MltF_N"/>
</dbReference>
<dbReference type="PANTHER" id="PTHR35936:SF17">
    <property type="entry name" value="ARGININE-BINDING EXTRACELLULAR PROTEIN ARTP"/>
    <property type="match status" value="1"/>
</dbReference>
<feature type="domain" description="Solute-binding protein family 3/N-terminal" evidence="2">
    <location>
        <begin position="69"/>
        <end position="294"/>
    </location>
</feature>
<dbReference type="SUPFAM" id="SSF53850">
    <property type="entry name" value="Periplasmic binding protein-like II"/>
    <property type="match status" value="1"/>
</dbReference>
<proteinExistence type="predicted"/>
<dbReference type="Pfam" id="PF00497">
    <property type="entry name" value="SBP_bac_3"/>
    <property type="match status" value="1"/>
</dbReference>
<dbReference type="Gene3D" id="3.40.190.10">
    <property type="entry name" value="Periplasmic binding protein-like II"/>
    <property type="match status" value="2"/>
</dbReference>
<dbReference type="Proteomes" id="UP001501842">
    <property type="component" value="Unassembled WGS sequence"/>
</dbReference>
<protein>
    <submittedName>
        <fullName evidence="3">ABC transporter substrate-binding protein</fullName>
    </submittedName>
</protein>
<reference evidence="3 4" key="1">
    <citation type="journal article" date="2019" name="Int. J. Syst. Evol. Microbiol.">
        <title>The Global Catalogue of Microorganisms (GCM) 10K type strain sequencing project: providing services to taxonomists for standard genome sequencing and annotation.</title>
        <authorList>
            <consortium name="The Broad Institute Genomics Platform"/>
            <consortium name="The Broad Institute Genome Sequencing Center for Infectious Disease"/>
            <person name="Wu L."/>
            <person name="Ma J."/>
        </authorList>
    </citation>
    <scope>NUCLEOTIDE SEQUENCE [LARGE SCALE GENOMIC DNA]</scope>
    <source>
        <strain evidence="3 4">JCM 8201</strain>
    </source>
</reference>
<dbReference type="EMBL" id="BAAATZ010000012">
    <property type="protein sequence ID" value="GAA2726920.1"/>
    <property type="molecule type" value="Genomic_DNA"/>
</dbReference>
<dbReference type="SMART" id="SM00062">
    <property type="entry name" value="PBPb"/>
    <property type="match status" value="1"/>
</dbReference>
<sequence>MEEPTVISASARRRTLAAGAALLVSALGLTACGEKESDDTTPQTGAAPAVTADAALAAKVPADIKADGVIKIGVDSSYAPNEYLDTDGKTVVGWDVELFDAVAAKLGLKTEWVTSNFDDIVPGVTASGKYETGVSSFTINPERLKQATMVSYFNAGTQWFAKAGSTIDPDDACGKKIAVQKATVQVEDIEKRSKACTDAGKPAIQINQYQGQDQATSAVVSGKEDASLADSPIAAYAVKKATGLALLGEIYDAAPYGYVVKKDSPLGQVYADAVKAIIADGTYTQILQKWGVEAGGITDPTVDPAS</sequence>
<evidence type="ECO:0000256" key="1">
    <source>
        <dbReference type="ARBA" id="ARBA00022729"/>
    </source>
</evidence>
<evidence type="ECO:0000313" key="3">
    <source>
        <dbReference type="EMBL" id="GAA2726920.1"/>
    </source>
</evidence>
<keyword evidence="4" id="KW-1185">Reference proteome</keyword>
<comment type="caution">
    <text evidence="3">The sequence shown here is derived from an EMBL/GenBank/DDBJ whole genome shotgun (WGS) entry which is preliminary data.</text>
</comment>
<organism evidence="3 4">
    <name type="scientific">Actinocorallia aurantiaca</name>
    <dbReference type="NCBI Taxonomy" id="46204"/>
    <lineage>
        <taxon>Bacteria</taxon>
        <taxon>Bacillati</taxon>
        <taxon>Actinomycetota</taxon>
        <taxon>Actinomycetes</taxon>
        <taxon>Streptosporangiales</taxon>
        <taxon>Thermomonosporaceae</taxon>
        <taxon>Actinocorallia</taxon>
    </lineage>
</organism>